<reference evidence="1 2" key="1">
    <citation type="submission" date="2020-07" db="EMBL/GenBank/DDBJ databases">
        <authorList>
            <person name="Criscuolo A."/>
        </authorList>
    </citation>
    <scope>NUCLEOTIDE SEQUENCE [LARGE SCALE GENOMIC DNA]</scope>
    <source>
        <strain evidence="1">CIP111649</strain>
    </source>
</reference>
<keyword evidence="2" id="KW-1185">Reference proteome</keyword>
<evidence type="ECO:0000313" key="2">
    <source>
        <dbReference type="Proteomes" id="UP000589351"/>
    </source>
</evidence>
<protein>
    <recommendedName>
        <fullName evidence="3">Peptidyl-prolyl cis-trans isomerase</fullName>
    </recommendedName>
</protein>
<dbReference type="EMBL" id="CAJEWD010000008">
    <property type="protein sequence ID" value="CAD2079438.1"/>
    <property type="molecule type" value="Genomic_DNA"/>
</dbReference>
<evidence type="ECO:0008006" key="3">
    <source>
        <dbReference type="Google" id="ProtNLM"/>
    </source>
</evidence>
<dbReference type="AlphaFoldDB" id="A0A6V7RP74"/>
<dbReference type="RefSeq" id="WP_185126166.1">
    <property type="nucleotide sequence ID" value="NZ_CAJEWD010000008.1"/>
</dbReference>
<comment type="caution">
    <text evidence="1">The sequence shown here is derived from an EMBL/GenBank/DDBJ whole genome shotgun (WGS) entry which is preliminary data.</text>
</comment>
<sequence>MIIQLKGNIKFQITLDPSTWIFDDRKLKVEELLTNTEDQEQILFDDEAEWNRQIIEGETKPPTLKSEKKYKKRELLDSSFAICLKPFLEYTEPNSGEDAEITFIHNDGETTLPYNEREGMYAHFSNNGKRLYDDGMFDLIVVNNGHESLRLTHVTGIEFK</sequence>
<gene>
    <name evidence="1" type="ORF">JEODO184_01683</name>
</gene>
<organism evidence="1 2">
    <name type="scientific">Jeotgalicoccus meleagridis</name>
    <dbReference type="NCBI Taxonomy" id="2759181"/>
    <lineage>
        <taxon>Bacteria</taxon>
        <taxon>Bacillati</taxon>
        <taxon>Bacillota</taxon>
        <taxon>Bacilli</taxon>
        <taxon>Bacillales</taxon>
        <taxon>Staphylococcaceae</taxon>
        <taxon>Jeotgalicoccus</taxon>
    </lineage>
</organism>
<name>A0A6V7RP74_9STAP</name>
<proteinExistence type="predicted"/>
<accession>A0A6V7RP74</accession>
<dbReference type="Proteomes" id="UP000589351">
    <property type="component" value="Unassembled WGS sequence"/>
</dbReference>
<evidence type="ECO:0000313" key="1">
    <source>
        <dbReference type="EMBL" id="CAD2079438.1"/>
    </source>
</evidence>